<evidence type="ECO:0000313" key="2">
    <source>
        <dbReference type="EMBL" id="GIY97142.1"/>
    </source>
</evidence>
<name>A0AAV4XR32_CAEEX</name>
<evidence type="ECO:0000313" key="3">
    <source>
        <dbReference type="Proteomes" id="UP001054945"/>
    </source>
</evidence>
<evidence type="ECO:0000256" key="1">
    <source>
        <dbReference type="SAM" id="MobiDB-lite"/>
    </source>
</evidence>
<dbReference type="EMBL" id="BPLR01000746">
    <property type="protein sequence ID" value="GIY97142.1"/>
    <property type="molecule type" value="Genomic_DNA"/>
</dbReference>
<protein>
    <submittedName>
        <fullName evidence="2">Uncharacterized protein</fullName>
    </submittedName>
</protein>
<accession>A0AAV4XR32</accession>
<gene>
    <name evidence="2" type="ORF">CEXT_303731</name>
</gene>
<feature type="compositionally biased region" description="Acidic residues" evidence="1">
    <location>
        <begin position="19"/>
        <end position="32"/>
    </location>
</feature>
<comment type="caution">
    <text evidence="2">The sequence shown here is derived from an EMBL/GenBank/DDBJ whole genome shotgun (WGS) entry which is preliminary data.</text>
</comment>
<organism evidence="2 3">
    <name type="scientific">Caerostris extrusa</name>
    <name type="common">Bark spider</name>
    <name type="synonym">Caerostris bankana</name>
    <dbReference type="NCBI Taxonomy" id="172846"/>
    <lineage>
        <taxon>Eukaryota</taxon>
        <taxon>Metazoa</taxon>
        <taxon>Ecdysozoa</taxon>
        <taxon>Arthropoda</taxon>
        <taxon>Chelicerata</taxon>
        <taxon>Arachnida</taxon>
        <taxon>Araneae</taxon>
        <taxon>Araneomorphae</taxon>
        <taxon>Entelegynae</taxon>
        <taxon>Araneoidea</taxon>
        <taxon>Araneidae</taxon>
        <taxon>Caerostris</taxon>
    </lineage>
</organism>
<dbReference type="Proteomes" id="UP001054945">
    <property type="component" value="Unassembled WGS sequence"/>
</dbReference>
<feature type="region of interest" description="Disordered" evidence="1">
    <location>
        <begin position="1"/>
        <end position="71"/>
    </location>
</feature>
<feature type="compositionally biased region" description="Basic and acidic residues" evidence="1">
    <location>
        <begin position="62"/>
        <end position="71"/>
    </location>
</feature>
<proteinExistence type="predicted"/>
<reference evidence="2 3" key="1">
    <citation type="submission" date="2021-06" db="EMBL/GenBank/DDBJ databases">
        <title>Caerostris extrusa draft genome.</title>
        <authorList>
            <person name="Kono N."/>
            <person name="Arakawa K."/>
        </authorList>
    </citation>
    <scope>NUCLEOTIDE SEQUENCE [LARGE SCALE GENOMIC DNA]</scope>
</reference>
<feature type="compositionally biased region" description="Low complexity" evidence="1">
    <location>
        <begin position="34"/>
        <end position="59"/>
    </location>
</feature>
<keyword evidence="3" id="KW-1185">Reference proteome</keyword>
<sequence>MSFSDSETYTSYTSASEDIGSEDTPEWNDSEMEISSPVISTTTSPASSTATSPASSSPRRSPHLDQKGAGS</sequence>
<dbReference type="AlphaFoldDB" id="A0AAV4XR32"/>
<feature type="compositionally biased region" description="Low complexity" evidence="1">
    <location>
        <begin position="1"/>
        <end position="18"/>
    </location>
</feature>